<dbReference type="Pfam" id="PF12588">
    <property type="entry name" value="PSDC"/>
    <property type="match status" value="1"/>
</dbReference>
<keyword evidence="1" id="KW-0210">Decarboxylase</keyword>
<evidence type="ECO:0000256" key="3">
    <source>
        <dbReference type="ARBA" id="ARBA00023239"/>
    </source>
</evidence>
<dbReference type="GO" id="GO:0004609">
    <property type="term" value="F:phosphatidylserine decarboxylase activity"/>
    <property type="evidence" value="ECO:0007669"/>
    <property type="project" value="InterPro"/>
</dbReference>
<organism evidence="6 7">
    <name type="scientific">Pandoraea captiosa</name>
    <dbReference type="NCBI Taxonomy" id="2508302"/>
    <lineage>
        <taxon>Bacteria</taxon>
        <taxon>Pseudomonadati</taxon>
        <taxon>Pseudomonadota</taxon>
        <taxon>Betaproteobacteria</taxon>
        <taxon>Burkholderiales</taxon>
        <taxon>Burkholderiaceae</taxon>
        <taxon>Pandoraea</taxon>
    </lineage>
</organism>
<keyword evidence="2" id="KW-0865">Zymogen</keyword>
<accession>A0A5E4ZNL7</accession>
<protein>
    <submittedName>
        <fullName evidence="6">Phosphatidylserine decarboxylase</fullName>
    </submittedName>
</protein>
<reference evidence="6 7" key="1">
    <citation type="submission" date="2019-08" db="EMBL/GenBank/DDBJ databases">
        <authorList>
            <person name="Peeters C."/>
        </authorList>
    </citation>
    <scope>NUCLEOTIDE SEQUENCE [LARGE SCALE GENOMIC DNA]</scope>
    <source>
        <strain evidence="6 7">LMG 31118</strain>
    </source>
</reference>
<dbReference type="InterPro" id="IPR022237">
    <property type="entry name" value="PsiD-like"/>
</dbReference>
<evidence type="ECO:0000259" key="5">
    <source>
        <dbReference type="Pfam" id="PF12588"/>
    </source>
</evidence>
<dbReference type="GO" id="GO:0006646">
    <property type="term" value="P:phosphatidylethanolamine biosynthetic process"/>
    <property type="evidence" value="ECO:0007669"/>
    <property type="project" value="TreeGrafter"/>
</dbReference>
<dbReference type="Pfam" id="PF02666">
    <property type="entry name" value="PS_Dcarbxylase"/>
    <property type="match status" value="1"/>
</dbReference>
<gene>
    <name evidence="6" type="ORF">PCA31118_00796</name>
</gene>
<keyword evidence="4" id="KW-0670">Pyruvate</keyword>
<evidence type="ECO:0000313" key="6">
    <source>
        <dbReference type="EMBL" id="VVE61833.1"/>
    </source>
</evidence>
<dbReference type="PANTHER" id="PTHR10067">
    <property type="entry name" value="PHOSPHATIDYLSERINE DECARBOXYLASE"/>
    <property type="match status" value="1"/>
</dbReference>
<evidence type="ECO:0000256" key="2">
    <source>
        <dbReference type="ARBA" id="ARBA00023145"/>
    </source>
</evidence>
<sequence length="439" mass="48650">METDFGPTSLPERIVNVMTSAARSASRAAATPSSRRRLGAWITENETAIADLRAEFVRHARHRSMTEPLSPAVGRLRACIMDDPVRRMDLNRAIVQALDDGHRLGFTDIDTLIQALDFVVTTAPAFDNKSLIVCPVNALLDWLMCMPSGYAFFRDPEFNRCMRDVLTQWCQFLSSPESRTFLNTRAPDGWLSAAAQERLKLHEFDVDLSQPFGGFDSWNAFFTRRFKPDARPVAAPDDTRVIVNACESTPHHVRRDVRMRDSFWIKAQPYSLIDMFGASHKALAAPFAGGLVYQAYLSAYDYHRWHAPIDGTIVAAYRLPGTYFSETESEGDDQAGLNDSQGYLTATATRAVVVIRADDPAIGTLGCLFVGMGDVSSCVLQVERERRVKKGDPLGHFQYGGSTYCLVFEPGVVQSLMVDEARLPGEKPVKVNAAIATIG</sequence>
<evidence type="ECO:0000256" key="1">
    <source>
        <dbReference type="ARBA" id="ARBA00022793"/>
    </source>
</evidence>
<proteinExistence type="predicted"/>
<keyword evidence="3" id="KW-0456">Lyase</keyword>
<keyword evidence="7" id="KW-1185">Reference proteome</keyword>
<evidence type="ECO:0000256" key="4">
    <source>
        <dbReference type="ARBA" id="ARBA00023317"/>
    </source>
</evidence>
<dbReference type="PANTHER" id="PTHR10067:SF9">
    <property type="entry name" value="PHOSPHATIDYLSERINE DECARBOXYLASE FAMILY PROTEIN (AFU_ORTHOLOGUE AFUA_7G01730)"/>
    <property type="match status" value="1"/>
</dbReference>
<evidence type="ECO:0000313" key="7">
    <source>
        <dbReference type="Proteomes" id="UP000414136"/>
    </source>
</evidence>
<dbReference type="Proteomes" id="UP000414136">
    <property type="component" value="Unassembled WGS sequence"/>
</dbReference>
<dbReference type="AlphaFoldDB" id="A0A5E4ZNL7"/>
<feature type="domain" description="L-tryptophan decarboxylase PsiD-like" evidence="5">
    <location>
        <begin position="71"/>
        <end position="198"/>
    </location>
</feature>
<name>A0A5E4ZNL7_9BURK</name>
<dbReference type="InterPro" id="IPR003817">
    <property type="entry name" value="PS_Dcarbxylase"/>
</dbReference>
<dbReference type="EMBL" id="CABPSQ010000001">
    <property type="protein sequence ID" value="VVE61833.1"/>
    <property type="molecule type" value="Genomic_DNA"/>
</dbReference>